<dbReference type="SUPFAM" id="SSF56935">
    <property type="entry name" value="Porins"/>
    <property type="match status" value="1"/>
</dbReference>
<sequence length="806" mass="87979">MMVLAGSVAVPGISFSDDMAAKPDDSKKTQKLDKVVVEGKVKDRMGIMPSEPVKSVFGFDMSVKETPRSVTSITSEIMNDFNVTDINDMVALSPGVYTQSFFGVAGSLDVRGTPGEVYFRGVRRIENPGNYPTPIGASDHIDIVRGPASPIYGPSRIGGYLNFVPKSARSDTGQYMTSNKGQISMTKGSYDENVLSAEVGGPGELFGKKFGYYLYGQSENNGSYYQNTHTRQNLYQGSVSMDLTPSSRVEFGGMYQDYKGNQVAGWNRLTQDLINNGTYITGSPVSLDTNGDGLMSAAEIKAYYNTGHTLQPFIFKPGNLTAAQAAAKMDPAMALQNPGTAHLDGSQVLVAPPDTLQDKVTTLYLDYIHDLEDGGSLTNKMYYENLDNLNENAYGFSQYAKTWAFEDQLIFAKSLDITDNLKGSYQFSPSIRYQDFRHGDNYAYEFFDRRDLTGPSTPIDHRTLATKGQEPYSHNTTGRYIDYGLAFLANHTLNDSLHLMTGLRYDWLDVKSTCLAGGVSCGSIAGIEQSDTTGGFSWSASLTYDIPHTGLSPYVTVSRQTTLITGQGGQVPAAVVASGNSIAGSKLKEFGIKGTWFDNRLYAALDHFDQSRLDYSAQDTVTNNTTESKGWELELRGVVTNNLTVTGAWTNLKVYNLTSLQNGTQFQFIGAGDMPAGFDPSLMYGGAVLGIVPAGDGRKAGVPENIYSLNFLYNFDSGPLAGLTSSLSLIRVDSTYSGFSKAVKLPGYTLVNLGADYSTKNWKFGFYVKNATNKKYYRANFTDLFGSNVVLPQLPRTYEATVTYKF</sequence>
<dbReference type="OrthoDB" id="5987490at2"/>
<dbReference type="AlphaFoldDB" id="A0A191ZJY0"/>
<dbReference type="InterPro" id="IPR000531">
    <property type="entry name" value="Beta-barrel_TonB"/>
</dbReference>
<keyword evidence="3 12" id="KW-1134">Transmembrane beta strand</keyword>
<gene>
    <name evidence="16" type="ORF">A9404_00885</name>
</gene>
<dbReference type="PANTHER" id="PTHR32552:SF68">
    <property type="entry name" value="FERRICHROME OUTER MEMBRANE TRANSPORTER_PHAGE RECEPTOR"/>
    <property type="match status" value="1"/>
</dbReference>
<keyword evidence="6" id="KW-0732">Signal</keyword>
<evidence type="ECO:0000256" key="3">
    <source>
        <dbReference type="ARBA" id="ARBA00022452"/>
    </source>
</evidence>
<dbReference type="PANTHER" id="PTHR32552">
    <property type="entry name" value="FERRICHROME IRON RECEPTOR-RELATED"/>
    <property type="match status" value="1"/>
</dbReference>
<feature type="domain" description="TonB-dependent receptor plug" evidence="15">
    <location>
        <begin position="63"/>
        <end position="159"/>
    </location>
</feature>
<dbReference type="Proteomes" id="UP000078596">
    <property type="component" value="Chromosome"/>
</dbReference>
<comment type="subcellular location">
    <subcellularLocation>
        <location evidence="1 12">Cell outer membrane</location>
        <topology evidence="1 12">Multi-pass membrane protein</topology>
    </subcellularLocation>
</comment>
<evidence type="ECO:0000256" key="4">
    <source>
        <dbReference type="ARBA" id="ARBA00022496"/>
    </source>
</evidence>
<evidence type="ECO:0000256" key="2">
    <source>
        <dbReference type="ARBA" id="ARBA00022448"/>
    </source>
</evidence>
<evidence type="ECO:0000256" key="1">
    <source>
        <dbReference type="ARBA" id="ARBA00004571"/>
    </source>
</evidence>
<dbReference type="EMBL" id="CP016027">
    <property type="protein sequence ID" value="ANJ68194.1"/>
    <property type="molecule type" value="Genomic_DNA"/>
</dbReference>
<dbReference type="Gene3D" id="2.170.130.10">
    <property type="entry name" value="TonB-dependent receptor, plug domain"/>
    <property type="match status" value="1"/>
</dbReference>
<comment type="similarity">
    <text evidence="12 13">Belongs to the TonB-dependent receptor family.</text>
</comment>
<keyword evidence="8" id="KW-0406">Ion transport</keyword>
<dbReference type="PROSITE" id="PS52016">
    <property type="entry name" value="TONB_DEPENDENT_REC_3"/>
    <property type="match status" value="1"/>
</dbReference>
<keyword evidence="9 13" id="KW-0798">TonB box</keyword>
<dbReference type="STRING" id="1860122.A9404_00885"/>
<evidence type="ECO:0000256" key="12">
    <source>
        <dbReference type="PROSITE-ProRule" id="PRU01360"/>
    </source>
</evidence>
<keyword evidence="4" id="KW-0410">Iron transport</keyword>
<keyword evidence="11 12" id="KW-0998">Cell outer membrane</keyword>
<dbReference type="InterPro" id="IPR037066">
    <property type="entry name" value="Plug_dom_sf"/>
</dbReference>
<organism evidence="16 17">
    <name type="scientific">Halothiobacillus diazotrophicus</name>
    <dbReference type="NCBI Taxonomy" id="1860122"/>
    <lineage>
        <taxon>Bacteria</taxon>
        <taxon>Pseudomonadati</taxon>
        <taxon>Pseudomonadota</taxon>
        <taxon>Gammaproteobacteria</taxon>
        <taxon>Chromatiales</taxon>
        <taxon>Halothiobacillaceae</taxon>
        <taxon>Halothiobacillus</taxon>
    </lineage>
</organism>
<evidence type="ECO:0000256" key="6">
    <source>
        <dbReference type="ARBA" id="ARBA00022729"/>
    </source>
</evidence>
<evidence type="ECO:0000259" key="15">
    <source>
        <dbReference type="Pfam" id="PF07715"/>
    </source>
</evidence>
<reference evidence="16 17" key="1">
    <citation type="submission" date="2016-06" db="EMBL/GenBank/DDBJ databases">
        <title>Insight into the functional genes involving in sulfur oxidation in Pearl River water.</title>
        <authorList>
            <person name="Luo J."/>
            <person name="Tan X."/>
            <person name="Lin W."/>
        </authorList>
    </citation>
    <scope>NUCLEOTIDE SEQUENCE [LARGE SCALE GENOMIC DNA]</scope>
    <source>
        <strain evidence="16 17">LS2</strain>
    </source>
</reference>
<feature type="domain" description="TonB-dependent receptor-like beta-barrel" evidence="14">
    <location>
        <begin position="354"/>
        <end position="770"/>
    </location>
</feature>
<accession>A0A191ZJY0</accession>
<dbReference type="Pfam" id="PF00593">
    <property type="entry name" value="TonB_dep_Rec_b-barrel"/>
    <property type="match status" value="1"/>
</dbReference>
<evidence type="ECO:0000256" key="10">
    <source>
        <dbReference type="ARBA" id="ARBA00023136"/>
    </source>
</evidence>
<dbReference type="InterPro" id="IPR036942">
    <property type="entry name" value="Beta-barrel_TonB_sf"/>
</dbReference>
<evidence type="ECO:0000256" key="7">
    <source>
        <dbReference type="ARBA" id="ARBA00023004"/>
    </source>
</evidence>
<dbReference type="Gene3D" id="2.40.170.20">
    <property type="entry name" value="TonB-dependent receptor, beta-barrel domain"/>
    <property type="match status" value="1"/>
</dbReference>
<evidence type="ECO:0000256" key="11">
    <source>
        <dbReference type="ARBA" id="ARBA00023237"/>
    </source>
</evidence>
<evidence type="ECO:0000256" key="9">
    <source>
        <dbReference type="ARBA" id="ARBA00023077"/>
    </source>
</evidence>
<dbReference type="KEGG" id="haz:A9404_00885"/>
<evidence type="ECO:0000256" key="13">
    <source>
        <dbReference type="RuleBase" id="RU003357"/>
    </source>
</evidence>
<keyword evidence="17" id="KW-1185">Reference proteome</keyword>
<evidence type="ECO:0000259" key="14">
    <source>
        <dbReference type="Pfam" id="PF00593"/>
    </source>
</evidence>
<keyword evidence="10 12" id="KW-0472">Membrane</keyword>
<dbReference type="GO" id="GO:0015344">
    <property type="term" value="F:siderophore uptake transmembrane transporter activity"/>
    <property type="evidence" value="ECO:0007669"/>
    <property type="project" value="TreeGrafter"/>
</dbReference>
<proteinExistence type="inferred from homology"/>
<dbReference type="InterPro" id="IPR039426">
    <property type="entry name" value="TonB-dep_rcpt-like"/>
</dbReference>
<evidence type="ECO:0000313" key="16">
    <source>
        <dbReference type="EMBL" id="ANJ68194.1"/>
    </source>
</evidence>
<dbReference type="PROSITE" id="PS00018">
    <property type="entry name" value="EF_HAND_1"/>
    <property type="match status" value="1"/>
</dbReference>
<protein>
    <submittedName>
        <fullName evidence="16">TonB-dependent receptor</fullName>
    </submittedName>
</protein>
<evidence type="ECO:0000313" key="17">
    <source>
        <dbReference type="Proteomes" id="UP000078596"/>
    </source>
</evidence>
<keyword evidence="5 12" id="KW-0812">Transmembrane</keyword>
<evidence type="ECO:0000256" key="8">
    <source>
        <dbReference type="ARBA" id="ARBA00023065"/>
    </source>
</evidence>
<keyword evidence="7" id="KW-0408">Iron</keyword>
<name>A0A191ZJY0_9GAMM</name>
<dbReference type="InterPro" id="IPR012910">
    <property type="entry name" value="Plug_dom"/>
</dbReference>
<keyword evidence="16" id="KW-0675">Receptor</keyword>
<keyword evidence="2 12" id="KW-0813">Transport</keyword>
<dbReference type="GO" id="GO:0009279">
    <property type="term" value="C:cell outer membrane"/>
    <property type="evidence" value="ECO:0007669"/>
    <property type="project" value="UniProtKB-SubCell"/>
</dbReference>
<dbReference type="Pfam" id="PF07715">
    <property type="entry name" value="Plug"/>
    <property type="match status" value="1"/>
</dbReference>
<dbReference type="InterPro" id="IPR018247">
    <property type="entry name" value="EF_Hand_1_Ca_BS"/>
</dbReference>
<evidence type="ECO:0000256" key="5">
    <source>
        <dbReference type="ARBA" id="ARBA00022692"/>
    </source>
</evidence>